<organism evidence="2 3">
    <name type="scientific">Strongylus vulgaris</name>
    <name type="common">Blood worm</name>
    <dbReference type="NCBI Taxonomy" id="40348"/>
    <lineage>
        <taxon>Eukaryota</taxon>
        <taxon>Metazoa</taxon>
        <taxon>Ecdysozoa</taxon>
        <taxon>Nematoda</taxon>
        <taxon>Chromadorea</taxon>
        <taxon>Rhabditida</taxon>
        <taxon>Rhabditina</taxon>
        <taxon>Rhabditomorpha</taxon>
        <taxon>Strongyloidea</taxon>
        <taxon>Strongylidae</taxon>
        <taxon>Strongylus</taxon>
    </lineage>
</organism>
<evidence type="ECO:0000313" key="3">
    <source>
        <dbReference type="Proteomes" id="UP000270094"/>
    </source>
</evidence>
<dbReference type="OrthoDB" id="10036956at2759"/>
<accession>A0A3P7KY95</accession>
<sequence length="142" mass="16067">MSEDNLASAECGTPAYRTPSYIRVSCALSGYTKCVTSFARLTSQNDCFFSNIFAIFRSPRLLESSAARAMGRSLVERRLGLFDTSIFLKLVWIRHILGSIPSGSAYTLWILDIEVFGTKITQLLILIFINHIFFVLRRFVVQ</sequence>
<feature type="transmembrane region" description="Helical" evidence="1">
    <location>
        <begin position="120"/>
        <end position="140"/>
    </location>
</feature>
<dbReference type="EMBL" id="UYYB01095275">
    <property type="protein sequence ID" value="VDM75385.1"/>
    <property type="molecule type" value="Genomic_DNA"/>
</dbReference>
<keyword evidence="3" id="KW-1185">Reference proteome</keyword>
<keyword evidence="1" id="KW-1133">Transmembrane helix</keyword>
<dbReference type="Proteomes" id="UP000270094">
    <property type="component" value="Unassembled WGS sequence"/>
</dbReference>
<dbReference type="AlphaFoldDB" id="A0A3P7KY95"/>
<keyword evidence="1" id="KW-0472">Membrane</keyword>
<protein>
    <submittedName>
        <fullName evidence="2">Uncharacterized protein</fullName>
    </submittedName>
</protein>
<evidence type="ECO:0000313" key="2">
    <source>
        <dbReference type="EMBL" id="VDM75385.1"/>
    </source>
</evidence>
<name>A0A3P7KY95_STRVU</name>
<proteinExistence type="predicted"/>
<reference evidence="2 3" key="1">
    <citation type="submission" date="2018-11" db="EMBL/GenBank/DDBJ databases">
        <authorList>
            <consortium name="Pathogen Informatics"/>
        </authorList>
    </citation>
    <scope>NUCLEOTIDE SEQUENCE [LARGE SCALE GENOMIC DNA]</scope>
</reference>
<evidence type="ECO:0000256" key="1">
    <source>
        <dbReference type="SAM" id="Phobius"/>
    </source>
</evidence>
<keyword evidence="1" id="KW-0812">Transmembrane</keyword>
<gene>
    <name evidence="2" type="ORF">SVUK_LOCUS10383</name>
</gene>